<dbReference type="GO" id="GO:0009279">
    <property type="term" value="C:cell outer membrane"/>
    <property type="evidence" value="ECO:0007669"/>
    <property type="project" value="UniProtKB-SubCell"/>
</dbReference>
<dbReference type="PROSITE" id="PS52016">
    <property type="entry name" value="TONB_DEPENDENT_REC_3"/>
    <property type="match status" value="1"/>
</dbReference>
<dbReference type="PANTHER" id="PTHR30069">
    <property type="entry name" value="TONB-DEPENDENT OUTER MEMBRANE RECEPTOR"/>
    <property type="match status" value="1"/>
</dbReference>
<evidence type="ECO:0000259" key="15">
    <source>
        <dbReference type="Pfam" id="PF00593"/>
    </source>
</evidence>
<evidence type="ECO:0000256" key="10">
    <source>
        <dbReference type="ARBA" id="ARBA00023237"/>
    </source>
</evidence>
<accession>A0A3M2HGY7</accession>
<dbReference type="InterPro" id="IPR037066">
    <property type="entry name" value="Plug_dom_sf"/>
</dbReference>
<dbReference type="GO" id="GO:0015232">
    <property type="term" value="F:heme transmembrane transporter activity"/>
    <property type="evidence" value="ECO:0007669"/>
    <property type="project" value="InterPro"/>
</dbReference>
<name>A0A3M2HGY7_9GAMM</name>
<dbReference type="InterPro" id="IPR000531">
    <property type="entry name" value="Beta-barrel_TonB"/>
</dbReference>
<dbReference type="InterPro" id="IPR011276">
    <property type="entry name" value="TonB_haem/Hb_rcpt"/>
</dbReference>
<comment type="caution">
    <text evidence="17">The sequence shown here is derived from an EMBL/GenBank/DDBJ whole genome shotgun (WGS) entry which is preliminary data.</text>
</comment>
<keyword evidence="7 12" id="KW-0798">TonB box</keyword>
<evidence type="ECO:0000313" key="17">
    <source>
        <dbReference type="EMBL" id="RMH88238.1"/>
    </source>
</evidence>
<dbReference type="EMBL" id="RFFM01000006">
    <property type="protein sequence ID" value="RMH88238.1"/>
    <property type="molecule type" value="Genomic_DNA"/>
</dbReference>
<feature type="signal peptide" evidence="14">
    <location>
        <begin position="1"/>
        <end position="29"/>
    </location>
</feature>
<dbReference type="Gene3D" id="2.170.130.10">
    <property type="entry name" value="TonB-dependent receptor, plug domain"/>
    <property type="match status" value="1"/>
</dbReference>
<dbReference type="GO" id="GO:0015344">
    <property type="term" value="F:siderophore uptake transmembrane transporter activity"/>
    <property type="evidence" value="ECO:0007669"/>
    <property type="project" value="TreeGrafter"/>
</dbReference>
<evidence type="ECO:0000259" key="16">
    <source>
        <dbReference type="Pfam" id="PF07715"/>
    </source>
</evidence>
<dbReference type="GO" id="GO:0044718">
    <property type="term" value="P:siderophore transmembrane transport"/>
    <property type="evidence" value="ECO:0007669"/>
    <property type="project" value="TreeGrafter"/>
</dbReference>
<proteinExistence type="inferred from homology"/>
<dbReference type="InterPro" id="IPR036942">
    <property type="entry name" value="Beta-barrel_TonB_sf"/>
</dbReference>
<dbReference type="Pfam" id="PF07715">
    <property type="entry name" value="Plug"/>
    <property type="match status" value="1"/>
</dbReference>
<evidence type="ECO:0000256" key="8">
    <source>
        <dbReference type="ARBA" id="ARBA00023136"/>
    </source>
</evidence>
<keyword evidence="10 11" id="KW-0998">Cell outer membrane</keyword>
<dbReference type="OrthoDB" id="9764669at2"/>
<evidence type="ECO:0000256" key="2">
    <source>
        <dbReference type="ARBA" id="ARBA00008143"/>
    </source>
</evidence>
<protein>
    <submittedName>
        <fullName evidence="17">TonB-dependent hemoglobin/transferrin/lactoferrin family receptor</fullName>
    </submittedName>
</protein>
<evidence type="ECO:0000256" key="12">
    <source>
        <dbReference type="RuleBase" id="RU003357"/>
    </source>
</evidence>
<dbReference type="InterPro" id="IPR010949">
    <property type="entry name" value="TonB_Hb/transfer/lactofer_rcpt"/>
</dbReference>
<keyword evidence="3 11" id="KW-0813">Transport</keyword>
<evidence type="ECO:0000256" key="1">
    <source>
        <dbReference type="ARBA" id="ARBA00004571"/>
    </source>
</evidence>
<dbReference type="Pfam" id="PF00593">
    <property type="entry name" value="TonB_dep_Rec_b-barrel"/>
    <property type="match status" value="1"/>
</dbReference>
<keyword evidence="5 11" id="KW-0812">Transmembrane</keyword>
<dbReference type="PANTHER" id="PTHR30069:SF29">
    <property type="entry name" value="HEMOGLOBIN AND HEMOGLOBIN-HAPTOGLOBIN-BINDING PROTEIN 1-RELATED"/>
    <property type="match status" value="1"/>
</dbReference>
<organism evidence="17 18">
    <name type="scientific">Stutzerimonas zhaodongensis</name>
    <dbReference type="NCBI Taxonomy" id="1176257"/>
    <lineage>
        <taxon>Bacteria</taxon>
        <taxon>Pseudomonadati</taxon>
        <taxon>Pseudomonadota</taxon>
        <taxon>Gammaproteobacteria</taxon>
        <taxon>Pseudomonadales</taxon>
        <taxon>Pseudomonadaceae</taxon>
        <taxon>Stutzerimonas</taxon>
    </lineage>
</organism>
<dbReference type="NCBIfam" id="TIGR01785">
    <property type="entry name" value="TonB-hemin"/>
    <property type="match status" value="1"/>
</dbReference>
<keyword evidence="8 11" id="KW-0472">Membrane</keyword>
<feature type="chain" id="PRO_5018314563" evidence="14">
    <location>
        <begin position="30"/>
        <end position="735"/>
    </location>
</feature>
<evidence type="ECO:0000256" key="14">
    <source>
        <dbReference type="SAM" id="SignalP"/>
    </source>
</evidence>
<dbReference type="InterPro" id="IPR039426">
    <property type="entry name" value="TonB-dep_rcpt-like"/>
</dbReference>
<evidence type="ECO:0000256" key="11">
    <source>
        <dbReference type="PROSITE-ProRule" id="PRU01360"/>
    </source>
</evidence>
<keyword evidence="4 11" id="KW-1134">Transmembrane beta strand</keyword>
<reference evidence="17 18" key="1">
    <citation type="submission" date="2018-10" db="EMBL/GenBank/DDBJ databases">
        <title>Pseudomonas zhaodongensis NEAU-ST5-21(T) genome.</title>
        <authorList>
            <person name="Peng J."/>
            <person name="Liu Z.-P."/>
        </authorList>
    </citation>
    <scope>NUCLEOTIDE SEQUENCE [LARGE SCALE GENOMIC DNA]</scope>
    <source>
        <strain evidence="17 18">NEAU-ST5-21</strain>
    </source>
</reference>
<dbReference type="CDD" id="cd01347">
    <property type="entry name" value="ligand_gated_channel"/>
    <property type="match status" value="1"/>
</dbReference>
<feature type="domain" description="TonB-dependent receptor plug" evidence="16">
    <location>
        <begin position="49"/>
        <end position="159"/>
    </location>
</feature>
<feature type="region of interest" description="Disordered" evidence="13">
    <location>
        <begin position="213"/>
        <end position="235"/>
    </location>
</feature>
<dbReference type="InterPro" id="IPR012910">
    <property type="entry name" value="Plug_dom"/>
</dbReference>
<evidence type="ECO:0000256" key="13">
    <source>
        <dbReference type="SAM" id="MobiDB-lite"/>
    </source>
</evidence>
<keyword evidence="9 17" id="KW-0675">Receptor</keyword>
<dbReference type="Proteomes" id="UP000269774">
    <property type="component" value="Unassembled WGS sequence"/>
</dbReference>
<dbReference type="Gene3D" id="2.40.170.20">
    <property type="entry name" value="TonB-dependent receptor, beta-barrel domain"/>
    <property type="match status" value="1"/>
</dbReference>
<evidence type="ECO:0000256" key="4">
    <source>
        <dbReference type="ARBA" id="ARBA00022452"/>
    </source>
</evidence>
<dbReference type="RefSeq" id="WP_122167958.1">
    <property type="nucleotide sequence ID" value="NZ_JAMOIB010000013.1"/>
</dbReference>
<dbReference type="AlphaFoldDB" id="A0A3M2HGY7"/>
<dbReference type="NCBIfam" id="TIGR01786">
    <property type="entry name" value="TonB-hemlactrns"/>
    <property type="match status" value="1"/>
</dbReference>
<comment type="similarity">
    <text evidence="2">Belongs to the TonB-dependent receptor family. Hemoglobin/haptoglobin binding protein subfamily.</text>
</comment>
<dbReference type="SUPFAM" id="SSF56935">
    <property type="entry name" value="Porins"/>
    <property type="match status" value="1"/>
</dbReference>
<feature type="domain" description="TonB-dependent receptor-like beta-barrel" evidence="15">
    <location>
        <begin position="257"/>
        <end position="689"/>
    </location>
</feature>
<evidence type="ECO:0000256" key="9">
    <source>
        <dbReference type="ARBA" id="ARBA00023170"/>
    </source>
</evidence>
<keyword evidence="6 14" id="KW-0732">Signal</keyword>
<evidence type="ECO:0000256" key="6">
    <source>
        <dbReference type="ARBA" id="ARBA00022729"/>
    </source>
</evidence>
<evidence type="ECO:0000256" key="7">
    <source>
        <dbReference type="ARBA" id="ARBA00023077"/>
    </source>
</evidence>
<evidence type="ECO:0000313" key="18">
    <source>
        <dbReference type="Proteomes" id="UP000269774"/>
    </source>
</evidence>
<evidence type="ECO:0000256" key="5">
    <source>
        <dbReference type="ARBA" id="ARBA00022692"/>
    </source>
</evidence>
<evidence type="ECO:0000256" key="3">
    <source>
        <dbReference type="ARBA" id="ARBA00022448"/>
    </source>
</evidence>
<sequence>MHPMKHKPCLSSLGSGLALLALAPTFALAAQPMQLPSTTVSATRSQTPVNEVPASVTVIEREALDQQNVNDIQDLVRNQPGISVGGTGHASGIGGYNIRGIDGNRVLTRIDGVEVPDAYVFGPYANTRRNYVDPEIIRAVEILHGPASALYSSNAIGGAVSYYTLNPDDIIKPGEDVGARLKTGYSSADRSWLGSATLAARRDSLEGMVHYSKRSGDETETQGNVGGIGTNRSKANPEENEAYNVLAKLGYHYGEANQLKLTYEHYRSRMDGDILSAPAALFGRPTQAYLGRNVVNEIERERYSLENRLALDTRFADSWTARLSYQNAGTDERTYQPNSATSKYRKTTYQEQNWTLDNQLDKHVALGQTAHHLTYGLSYGHSDVTGLRTGSANPLYASDFPDPTVQTWGLYVQDSIEYRRWAFLPGLRYDHETLDPKGTAAYLSTVRADAIDLDEKTWHRVSPKFGVTYELSDQYTAYGQYAEGFRTPTAKALYGNFTNESGGYQVIGNSKLDPETSKGIEAGLRGQFERGRFGLAAFYNRYRDFIEEDALGGGGNYTTFQSTNIDKAVIRGIEAQGRLELGGYGLPSGLYTQGSIAYAWGENQDTGKPLNSVNPLTGVFGLGYDEAGGNYGALLNWTLVRRKTRVDDDTYNAADGSTQFGTPGFGVVDLTGYYRITPDVTLNAGLYNLADKTYWLWDDVRGYDSTGEAGFLAPANLDRLTQPGRNASVNIVWSI</sequence>
<gene>
    <name evidence="17" type="ORF">EA797_18655</name>
</gene>
<comment type="subcellular location">
    <subcellularLocation>
        <location evidence="1 11">Cell outer membrane</location>
        <topology evidence="1 11">Multi-pass membrane protein</topology>
    </subcellularLocation>
</comment>
<keyword evidence="18" id="KW-1185">Reference proteome</keyword>